<dbReference type="OrthoDB" id="10348388at2759"/>
<dbReference type="AlphaFoldDB" id="A0A8H6K4L7"/>
<accession>A0A8H6K4L7</accession>
<dbReference type="EMBL" id="WIGM01000469">
    <property type="protein sequence ID" value="KAF6824361.1"/>
    <property type="molecule type" value="Genomic_DNA"/>
</dbReference>
<comment type="caution">
    <text evidence="3">The sequence shown here is derived from an EMBL/GenBank/DDBJ whole genome shotgun (WGS) entry which is preliminary data.</text>
</comment>
<keyword evidence="2" id="KW-0732">Signal</keyword>
<keyword evidence="4" id="KW-1185">Reference proteome</keyword>
<evidence type="ECO:0000313" key="4">
    <source>
        <dbReference type="Proteomes" id="UP000639643"/>
    </source>
</evidence>
<name>A0A8H6K4L7_9PEZI</name>
<feature type="signal peptide" evidence="2">
    <location>
        <begin position="1"/>
        <end position="17"/>
    </location>
</feature>
<proteinExistence type="predicted"/>
<gene>
    <name evidence="3" type="ORF">CMUS01_10277</name>
</gene>
<sequence length="55" mass="5656">MNPKTAILLFFASVAVAVPNQSKNNVEAREALPQRGGGGTPSPNPCGQIPRPPGC</sequence>
<organism evidence="3 4">
    <name type="scientific">Colletotrichum musicola</name>
    <dbReference type="NCBI Taxonomy" id="2175873"/>
    <lineage>
        <taxon>Eukaryota</taxon>
        <taxon>Fungi</taxon>
        <taxon>Dikarya</taxon>
        <taxon>Ascomycota</taxon>
        <taxon>Pezizomycotina</taxon>
        <taxon>Sordariomycetes</taxon>
        <taxon>Hypocreomycetidae</taxon>
        <taxon>Glomerellales</taxon>
        <taxon>Glomerellaceae</taxon>
        <taxon>Colletotrichum</taxon>
        <taxon>Colletotrichum orchidearum species complex</taxon>
    </lineage>
</organism>
<evidence type="ECO:0000256" key="1">
    <source>
        <dbReference type="SAM" id="MobiDB-lite"/>
    </source>
</evidence>
<evidence type="ECO:0000256" key="2">
    <source>
        <dbReference type="SAM" id="SignalP"/>
    </source>
</evidence>
<feature type="chain" id="PRO_5034225914" evidence="2">
    <location>
        <begin position="18"/>
        <end position="55"/>
    </location>
</feature>
<protein>
    <submittedName>
        <fullName evidence="3">Uncharacterized protein</fullName>
    </submittedName>
</protein>
<dbReference type="Proteomes" id="UP000639643">
    <property type="component" value="Unassembled WGS sequence"/>
</dbReference>
<reference evidence="3" key="1">
    <citation type="journal article" date="2020" name="Phytopathology">
        <title>Genome Sequence Resources of Colletotrichum truncatum, C. plurivorum, C. musicola, and C. sojae: Four Species Pathogenic to Soybean (Glycine max).</title>
        <authorList>
            <person name="Rogerio F."/>
            <person name="Boufleur T.R."/>
            <person name="Ciampi-Guillardi M."/>
            <person name="Sukno S.A."/>
            <person name="Thon M.R."/>
            <person name="Massola Junior N.S."/>
            <person name="Baroncelli R."/>
        </authorList>
    </citation>
    <scope>NUCLEOTIDE SEQUENCE</scope>
    <source>
        <strain evidence="3">LFN0074</strain>
    </source>
</reference>
<feature type="region of interest" description="Disordered" evidence="1">
    <location>
        <begin position="26"/>
        <end position="55"/>
    </location>
</feature>
<evidence type="ECO:0000313" key="3">
    <source>
        <dbReference type="EMBL" id="KAF6824361.1"/>
    </source>
</evidence>